<feature type="region of interest" description="Disordered" evidence="1">
    <location>
        <begin position="51"/>
        <end position="91"/>
    </location>
</feature>
<feature type="compositionally biased region" description="Basic residues" evidence="1">
    <location>
        <begin position="1"/>
        <end position="15"/>
    </location>
</feature>
<accession>A0AAD9XYZ2</accession>
<evidence type="ECO:0000256" key="1">
    <source>
        <dbReference type="SAM" id="MobiDB-lite"/>
    </source>
</evidence>
<reference evidence="2" key="1">
    <citation type="submission" date="2023-02" db="EMBL/GenBank/DDBJ databases">
        <title>Colletotrichum kahawae CIFC_Que2 genome sequencing and assembly.</title>
        <authorList>
            <person name="Baroncelli R."/>
        </authorList>
    </citation>
    <scope>NUCLEOTIDE SEQUENCE</scope>
    <source>
        <strain evidence="2">CIFC_Que2</strain>
    </source>
</reference>
<dbReference type="Proteomes" id="UP001281614">
    <property type="component" value="Unassembled WGS sequence"/>
</dbReference>
<keyword evidence="3" id="KW-1185">Reference proteome</keyword>
<organism evidence="2 3">
    <name type="scientific">Colletotrichum kahawae</name>
    <name type="common">Coffee berry disease fungus</name>
    <dbReference type="NCBI Taxonomy" id="34407"/>
    <lineage>
        <taxon>Eukaryota</taxon>
        <taxon>Fungi</taxon>
        <taxon>Dikarya</taxon>
        <taxon>Ascomycota</taxon>
        <taxon>Pezizomycotina</taxon>
        <taxon>Sordariomycetes</taxon>
        <taxon>Hypocreomycetidae</taxon>
        <taxon>Glomerellales</taxon>
        <taxon>Glomerellaceae</taxon>
        <taxon>Colletotrichum</taxon>
        <taxon>Colletotrichum gloeosporioides species complex</taxon>
    </lineage>
</organism>
<feature type="compositionally biased region" description="Polar residues" evidence="1">
    <location>
        <begin position="58"/>
        <end position="70"/>
    </location>
</feature>
<sequence length="144" mass="15576">MHYHHHHHHHHHLRKIAGSVSSTDREKTALCTTTNNTAGYRTVPISDTAVSPRALATAHNSSTSWHNHQTSPPAAESSSPRAWAPTPSQPPSVLVPVPLPPHKAAYRLSRSDVVLLDGSGPELIELRRLLACLCLPPALLSVLA</sequence>
<comment type="caution">
    <text evidence="2">The sequence shown here is derived from an EMBL/GenBank/DDBJ whole genome shotgun (WGS) entry which is preliminary data.</text>
</comment>
<gene>
    <name evidence="2" type="ORF">CKAH01_09321</name>
</gene>
<protein>
    <submittedName>
        <fullName evidence="2">Uncharacterized protein</fullName>
    </submittedName>
</protein>
<feature type="compositionally biased region" description="Low complexity" evidence="1">
    <location>
        <begin position="71"/>
        <end position="91"/>
    </location>
</feature>
<dbReference type="EMBL" id="VYYT01000632">
    <property type="protein sequence ID" value="KAK2730886.1"/>
    <property type="molecule type" value="Genomic_DNA"/>
</dbReference>
<feature type="region of interest" description="Disordered" evidence="1">
    <location>
        <begin position="1"/>
        <end position="27"/>
    </location>
</feature>
<evidence type="ECO:0000313" key="3">
    <source>
        <dbReference type="Proteomes" id="UP001281614"/>
    </source>
</evidence>
<dbReference type="AlphaFoldDB" id="A0AAD9XYZ2"/>
<proteinExistence type="predicted"/>
<evidence type="ECO:0000313" key="2">
    <source>
        <dbReference type="EMBL" id="KAK2730886.1"/>
    </source>
</evidence>
<name>A0AAD9XYZ2_COLKA</name>